<dbReference type="Pfam" id="PF11138">
    <property type="entry name" value="DUF2911"/>
    <property type="match status" value="1"/>
</dbReference>
<dbReference type="RefSeq" id="WP_207335647.1">
    <property type="nucleotide sequence ID" value="NZ_JAFMYU010000008.1"/>
</dbReference>
<keyword evidence="1" id="KW-0732">Signal</keyword>
<dbReference type="AlphaFoldDB" id="A0A939G5P7"/>
<protein>
    <submittedName>
        <fullName evidence="2">DUF2911 domain-containing protein</fullName>
    </submittedName>
</protein>
<proteinExistence type="predicted"/>
<dbReference type="EMBL" id="JAFMYU010000008">
    <property type="protein sequence ID" value="MBO0931678.1"/>
    <property type="molecule type" value="Genomic_DNA"/>
</dbReference>
<dbReference type="Proteomes" id="UP000664795">
    <property type="component" value="Unassembled WGS sequence"/>
</dbReference>
<evidence type="ECO:0000313" key="3">
    <source>
        <dbReference type="Proteomes" id="UP000664795"/>
    </source>
</evidence>
<comment type="caution">
    <text evidence="2">The sequence shown here is derived from an EMBL/GenBank/DDBJ whole genome shotgun (WGS) entry which is preliminary data.</text>
</comment>
<reference evidence="2 3" key="1">
    <citation type="submission" date="2021-03" db="EMBL/GenBank/DDBJ databases">
        <title>Fibrella sp. HMF5036 genome sequencing and assembly.</title>
        <authorList>
            <person name="Kang H."/>
            <person name="Kim H."/>
            <person name="Bae S."/>
            <person name="Joh K."/>
        </authorList>
    </citation>
    <scope>NUCLEOTIDE SEQUENCE [LARGE SCALE GENOMIC DNA]</scope>
    <source>
        <strain evidence="2 3">HMF5036</strain>
    </source>
</reference>
<name>A0A939G5P7_9BACT</name>
<evidence type="ECO:0000313" key="2">
    <source>
        <dbReference type="EMBL" id="MBO0931678.1"/>
    </source>
</evidence>
<gene>
    <name evidence="2" type="ORF">J2I48_11765</name>
</gene>
<feature type="chain" id="PRO_5037014399" evidence="1">
    <location>
        <begin position="22"/>
        <end position="279"/>
    </location>
</feature>
<feature type="signal peptide" evidence="1">
    <location>
        <begin position="1"/>
        <end position="21"/>
    </location>
</feature>
<organism evidence="2 3">
    <name type="scientific">Fibrella aquatilis</name>
    <dbReference type="NCBI Taxonomy" id="2817059"/>
    <lineage>
        <taxon>Bacteria</taxon>
        <taxon>Pseudomonadati</taxon>
        <taxon>Bacteroidota</taxon>
        <taxon>Cytophagia</taxon>
        <taxon>Cytophagales</taxon>
        <taxon>Spirosomataceae</taxon>
        <taxon>Fibrella</taxon>
    </lineage>
</organism>
<accession>A0A939G5P7</accession>
<sequence>MSKFIITACLSVCLTAGYAQITLPAASPAATVAQQVGLGTVTVDYGRPSLKGRTMFGDRVPYGKVWRTGANKITDLTLSEPMTIEGKAVATGKYGLYSIPNADSFTFIINKDANAWGAYDYKAANDVIRLVVKSEKTAAKTETLTFEFVDLTPASAVLQMRWENTLVRLNIADDADSHVMAQIKEKTSAATVSTDTYYSAANYYLDTNRDLKQALVWANKVVEKSTEYWTYHLRAKILARSGNCKAARTDAQMSLDLAKKAGDDAYIKNNEKILEDCKL</sequence>
<evidence type="ECO:0000256" key="1">
    <source>
        <dbReference type="SAM" id="SignalP"/>
    </source>
</evidence>
<dbReference type="InterPro" id="IPR021314">
    <property type="entry name" value="DUF2911"/>
</dbReference>
<keyword evidence="3" id="KW-1185">Reference proteome</keyword>